<proteinExistence type="predicted"/>
<organism evidence="1 2">
    <name type="scientific">Hirschia litorea</name>
    <dbReference type="NCBI Taxonomy" id="1199156"/>
    <lineage>
        <taxon>Bacteria</taxon>
        <taxon>Pseudomonadati</taxon>
        <taxon>Pseudomonadota</taxon>
        <taxon>Alphaproteobacteria</taxon>
        <taxon>Hyphomonadales</taxon>
        <taxon>Hyphomonadaceae</taxon>
        <taxon>Hirschia</taxon>
    </lineage>
</organism>
<protein>
    <submittedName>
        <fullName evidence="1">Uncharacterized protein</fullName>
    </submittedName>
</protein>
<accession>A0ABW2IJR9</accession>
<comment type="caution">
    <text evidence="1">The sequence shown here is derived from an EMBL/GenBank/DDBJ whole genome shotgun (WGS) entry which is preliminary data.</text>
</comment>
<keyword evidence="2" id="KW-1185">Reference proteome</keyword>
<sequence>MFQSVNFCGASGKSFKFEPIKLRDETWLSLAGIVIFTAADGRVIKLVEQLGKAEDIGAIWRWREAQRYGATHMYIRLEKDRDIRFAEMNDLKAGLNPVCDAAEPAYESGSESARIVWPLAA</sequence>
<dbReference type="EMBL" id="JBHTBR010000002">
    <property type="protein sequence ID" value="MFC7291148.1"/>
    <property type="molecule type" value="Genomic_DNA"/>
</dbReference>
<gene>
    <name evidence="1" type="ORF">ACFQS8_05935</name>
</gene>
<dbReference type="RefSeq" id="WP_382166342.1">
    <property type="nucleotide sequence ID" value="NZ_JBHTBR010000002.1"/>
</dbReference>
<evidence type="ECO:0000313" key="2">
    <source>
        <dbReference type="Proteomes" id="UP001596492"/>
    </source>
</evidence>
<dbReference type="Proteomes" id="UP001596492">
    <property type="component" value="Unassembled WGS sequence"/>
</dbReference>
<name>A0ABW2IJR9_9PROT</name>
<evidence type="ECO:0000313" key="1">
    <source>
        <dbReference type="EMBL" id="MFC7291148.1"/>
    </source>
</evidence>
<reference evidence="2" key="1">
    <citation type="journal article" date="2019" name="Int. J. Syst. Evol. Microbiol.">
        <title>The Global Catalogue of Microorganisms (GCM) 10K type strain sequencing project: providing services to taxonomists for standard genome sequencing and annotation.</title>
        <authorList>
            <consortium name="The Broad Institute Genomics Platform"/>
            <consortium name="The Broad Institute Genome Sequencing Center for Infectious Disease"/>
            <person name="Wu L."/>
            <person name="Ma J."/>
        </authorList>
    </citation>
    <scope>NUCLEOTIDE SEQUENCE [LARGE SCALE GENOMIC DNA]</scope>
    <source>
        <strain evidence="2">CCUG 51308</strain>
    </source>
</reference>